<feature type="compositionally biased region" description="Pro residues" evidence="3">
    <location>
        <begin position="189"/>
        <end position="201"/>
    </location>
</feature>
<keyword evidence="6" id="KW-1185">Reference proteome</keyword>
<dbReference type="InterPro" id="IPR003245">
    <property type="entry name" value="Phytocyanin_dom"/>
</dbReference>
<dbReference type="Gene3D" id="2.60.40.420">
    <property type="entry name" value="Cupredoxins - blue copper proteins"/>
    <property type="match status" value="1"/>
</dbReference>
<dbReference type="CDD" id="cd04216">
    <property type="entry name" value="Phytocyanin"/>
    <property type="match status" value="1"/>
</dbReference>
<evidence type="ECO:0000259" key="4">
    <source>
        <dbReference type="PROSITE" id="PS51485"/>
    </source>
</evidence>
<dbReference type="PROSITE" id="PS51485">
    <property type="entry name" value="PHYTOCYANIN"/>
    <property type="match status" value="1"/>
</dbReference>
<dbReference type="GO" id="GO:0009055">
    <property type="term" value="F:electron transfer activity"/>
    <property type="evidence" value="ECO:0007669"/>
    <property type="project" value="InterPro"/>
</dbReference>
<keyword evidence="2" id="KW-0325">Glycoprotein</keyword>
<evidence type="ECO:0000313" key="5">
    <source>
        <dbReference type="EMBL" id="URE37908.1"/>
    </source>
</evidence>
<evidence type="ECO:0000313" key="6">
    <source>
        <dbReference type="Proteomes" id="UP001055439"/>
    </source>
</evidence>
<dbReference type="OrthoDB" id="206968at2759"/>
<feature type="compositionally biased region" description="Low complexity" evidence="3">
    <location>
        <begin position="202"/>
        <end position="235"/>
    </location>
</feature>
<reference evidence="5" key="1">
    <citation type="submission" date="2022-05" db="EMBL/GenBank/DDBJ databases">
        <title>The Musa troglodytarum L. genome provides insights into the mechanism of non-climacteric behaviour and enrichment of carotenoids.</title>
        <authorList>
            <person name="Wang J."/>
        </authorList>
    </citation>
    <scope>NUCLEOTIDE SEQUENCE</scope>
    <source>
        <tissue evidence="5">Leaf</tissue>
    </source>
</reference>
<dbReference type="AlphaFoldDB" id="A0A9E7HYM9"/>
<gene>
    <name evidence="5" type="ORF">MUK42_07064</name>
</gene>
<keyword evidence="1" id="KW-0479">Metal-binding</keyword>
<sequence length="259" mass="26430">MEMHPHGVFPKLFPPVPVSKRRGRNAPTNSNQTTSVYIKQPRLSSGVCSSTRFIEMAGCTSSAMGALLLLLLCCTMWTASATDHTVGGSTGWANGVDYTTWTSGKTIVAGDSLTFNYVAGVHTVDQVSATDYSSCSASNALSTDSSGQTTVKLSKAGTYYFICGVASHCSNGMKIAVPVKAASPAISPATPPSSPTKPPTAPTTTTTPASASTAPSVSTTPSTTTPTTTAADTQSSAGYVSSASVAMLTGLLALELVLL</sequence>
<organism evidence="5 6">
    <name type="scientific">Musa troglodytarum</name>
    <name type="common">fe'i banana</name>
    <dbReference type="NCBI Taxonomy" id="320322"/>
    <lineage>
        <taxon>Eukaryota</taxon>
        <taxon>Viridiplantae</taxon>
        <taxon>Streptophyta</taxon>
        <taxon>Embryophyta</taxon>
        <taxon>Tracheophyta</taxon>
        <taxon>Spermatophyta</taxon>
        <taxon>Magnoliopsida</taxon>
        <taxon>Liliopsida</taxon>
        <taxon>Zingiberales</taxon>
        <taxon>Musaceae</taxon>
        <taxon>Musa</taxon>
    </lineage>
</organism>
<dbReference type="Proteomes" id="UP001055439">
    <property type="component" value="Chromosome 8"/>
</dbReference>
<dbReference type="SUPFAM" id="SSF49503">
    <property type="entry name" value="Cupredoxins"/>
    <property type="match status" value="1"/>
</dbReference>
<feature type="region of interest" description="Disordered" evidence="3">
    <location>
        <begin position="1"/>
        <end position="33"/>
    </location>
</feature>
<accession>A0A9E7HYM9</accession>
<dbReference type="FunFam" id="2.60.40.420:FF:000003">
    <property type="entry name" value="Blue copper"/>
    <property type="match status" value="1"/>
</dbReference>
<name>A0A9E7HYM9_9LILI</name>
<dbReference type="InterPro" id="IPR008972">
    <property type="entry name" value="Cupredoxin"/>
</dbReference>
<dbReference type="GO" id="GO:0005886">
    <property type="term" value="C:plasma membrane"/>
    <property type="evidence" value="ECO:0007669"/>
    <property type="project" value="TreeGrafter"/>
</dbReference>
<evidence type="ECO:0000256" key="1">
    <source>
        <dbReference type="ARBA" id="ARBA00022723"/>
    </source>
</evidence>
<dbReference type="InterPro" id="IPR039391">
    <property type="entry name" value="Phytocyanin-like"/>
</dbReference>
<proteinExistence type="predicted"/>
<dbReference type="EMBL" id="CP097510">
    <property type="protein sequence ID" value="URE37909.1"/>
    <property type="molecule type" value="Genomic_DNA"/>
</dbReference>
<feature type="region of interest" description="Disordered" evidence="3">
    <location>
        <begin position="184"/>
        <end position="235"/>
    </location>
</feature>
<evidence type="ECO:0000256" key="2">
    <source>
        <dbReference type="ARBA" id="ARBA00023180"/>
    </source>
</evidence>
<dbReference type="PANTHER" id="PTHR33021">
    <property type="entry name" value="BLUE COPPER PROTEIN"/>
    <property type="match status" value="1"/>
</dbReference>
<dbReference type="PANTHER" id="PTHR33021:SF193">
    <property type="entry name" value="OS06G0218600 PROTEIN"/>
    <property type="match status" value="1"/>
</dbReference>
<dbReference type="EMBL" id="CP097510">
    <property type="protein sequence ID" value="URE37908.1"/>
    <property type="molecule type" value="Genomic_DNA"/>
</dbReference>
<evidence type="ECO:0000256" key="3">
    <source>
        <dbReference type="SAM" id="MobiDB-lite"/>
    </source>
</evidence>
<dbReference type="Pfam" id="PF02298">
    <property type="entry name" value="Cu_bind_like"/>
    <property type="match status" value="1"/>
</dbReference>
<dbReference type="GO" id="GO:0046872">
    <property type="term" value="F:metal ion binding"/>
    <property type="evidence" value="ECO:0007669"/>
    <property type="project" value="UniProtKB-KW"/>
</dbReference>
<feature type="domain" description="Phytocyanin" evidence="4">
    <location>
        <begin position="82"/>
        <end position="181"/>
    </location>
</feature>
<protein>
    <submittedName>
        <fullName evidence="5">Plastocyanin-like domain</fullName>
    </submittedName>
</protein>